<reference evidence="2 3" key="1">
    <citation type="submission" date="2018-10" db="EMBL/GenBank/DDBJ databases">
        <authorList>
            <person name="Grouzdev D.S."/>
            <person name="Krutkina M.S."/>
            <person name="Tourova T.P."/>
            <person name="Nazina T.N."/>
        </authorList>
    </citation>
    <scope>NUCLEOTIDE SEQUENCE [LARGE SCALE GENOMIC DNA]</scope>
    <source>
        <strain evidence="2 3">435</strain>
    </source>
</reference>
<dbReference type="OrthoDB" id="1633470at2"/>
<evidence type="ECO:0000256" key="1">
    <source>
        <dbReference type="SAM" id="Phobius"/>
    </source>
</evidence>
<dbReference type="Proteomes" id="UP000271256">
    <property type="component" value="Unassembled WGS sequence"/>
</dbReference>
<protein>
    <submittedName>
        <fullName evidence="2">Stage II sporulation protein P</fullName>
    </submittedName>
</protein>
<dbReference type="EMBL" id="RBWE01000001">
    <property type="protein sequence ID" value="RKO66601.1"/>
    <property type="molecule type" value="Genomic_DNA"/>
</dbReference>
<comment type="caution">
    <text evidence="2">The sequence shown here is derived from an EMBL/GenBank/DDBJ whole genome shotgun (WGS) entry which is preliminary data.</text>
</comment>
<dbReference type="InterPro" id="IPR010897">
    <property type="entry name" value="Spore_II_P"/>
</dbReference>
<dbReference type="AlphaFoldDB" id="A0A494WUF2"/>
<keyword evidence="1" id="KW-0812">Transmembrane</keyword>
<keyword evidence="3" id="KW-1185">Reference proteome</keyword>
<name>A0A494WUF2_9FIRM</name>
<keyword evidence="1" id="KW-1133">Transmembrane helix</keyword>
<dbReference type="RefSeq" id="WP_121451034.1">
    <property type="nucleotide sequence ID" value="NZ_RBWE01000001.1"/>
</dbReference>
<accession>A0A494WUF2</accession>
<sequence length="406" mass="44951">MAGKGKVLLGTGLIAAGLCMLVLWTAPEVTLPVLSFPQVRQIVDDELGAGRAFVVRDEEGNPVTMISRRVRVGDEVITAEGKHYRIEKVDGNLATARFLGMDRQLLAYNELFSRMEIPVAAAARNNQPVAIYHTHSDESYVPSDGSASIPFRGGIFQVGDSYSSKLSREGARVLHDKTPHDPHDDNAYYRSRRTAVQLLKKNPIAIFDVHRDGVDDPEFYRRIVSNENVAQMRFVVGRENPHMAANLDFAKRLMAYANKMHWPIAKDIFVGQGNYNQDLLPTAILIEAGTYTNRKEEAMRGIALLADAVPVILGITGPTSTPGAPEYEKPVTDPTARRPGVWSSLVWVIIITLIGGGIFVLISAGSYEKAKEQLSHFFGRELADIWETKAKKRDLERQEENGGKRG</sequence>
<evidence type="ECO:0000313" key="3">
    <source>
        <dbReference type="Proteomes" id="UP000271256"/>
    </source>
</evidence>
<evidence type="ECO:0000313" key="2">
    <source>
        <dbReference type="EMBL" id="RKO66601.1"/>
    </source>
</evidence>
<proteinExistence type="predicted"/>
<dbReference type="NCBIfam" id="TIGR02867">
    <property type="entry name" value="spore_II_P"/>
    <property type="match status" value="1"/>
</dbReference>
<keyword evidence="1" id="KW-0472">Membrane</keyword>
<gene>
    <name evidence="2" type="ORF">D7024_06345</name>
</gene>
<feature type="transmembrane region" description="Helical" evidence="1">
    <location>
        <begin position="7"/>
        <end position="26"/>
    </location>
</feature>
<organism evidence="2 3">
    <name type="scientific">Desulfofundulus salinus</name>
    <dbReference type="NCBI Taxonomy" id="2419843"/>
    <lineage>
        <taxon>Bacteria</taxon>
        <taxon>Bacillati</taxon>
        <taxon>Bacillota</taxon>
        <taxon>Clostridia</taxon>
        <taxon>Eubacteriales</taxon>
        <taxon>Peptococcaceae</taxon>
        <taxon>Desulfofundulus</taxon>
    </lineage>
</organism>
<dbReference type="Pfam" id="PF07454">
    <property type="entry name" value="SpoIIP"/>
    <property type="match status" value="1"/>
</dbReference>
<feature type="transmembrane region" description="Helical" evidence="1">
    <location>
        <begin position="341"/>
        <end position="362"/>
    </location>
</feature>